<dbReference type="Pfam" id="PF11712">
    <property type="entry name" value="Vma12"/>
    <property type="match status" value="1"/>
</dbReference>
<accession>A0A915MAT6</accession>
<feature type="coiled-coil region" evidence="6">
    <location>
        <begin position="84"/>
        <end position="111"/>
    </location>
</feature>
<dbReference type="AlphaFoldDB" id="A0A915MAT6"/>
<dbReference type="GO" id="GO:0005789">
    <property type="term" value="C:endoplasmic reticulum membrane"/>
    <property type="evidence" value="ECO:0007669"/>
    <property type="project" value="UniProtKB-SubCell"/>
</dbReference>
<sequence>MWRLTEEERKIFRKIIPTDFPTDQTRIYFDETTTNVSSIDELINRDGISSSEVEAIYKALPDDTEFYKFVGSLKPRQFSEPELTEEQKEAKREYKERIERLRNQQANMEYNNMIRSIDQTRSNSLLQNFGQEMREMNRQMVAIINTLITVGGSFAFGFWGVQFAYPHLGLDIAERMLLGLVCATIVFFADLYFIVKSMSNDEIEEKNEAKKKKWVETNNISLQKKCQ</sequence>
<evidence type="ECO:0000256" key="7">
    <source>
        <dbReference type="SAM" id="Phobius"/>
    </source>
</evidence>
<feature type="transmembrane region" description="Helical" evidence="7">
    <location>
        <begin position="141"/>
        <end position="165"/>
    </location>
</feature>
<dbReference type="GO" id="GO:0070072">
    <property type="term" value="P:vacuolar proton-transporting V-type ATPase complex assembly"/>
    <property type="evidence" value="ECO:0007669"/>
    <property type="project" value="InterPro"/>
</dbReference>
<name>A0A915MAT6_MELJA</name>
<dbReference type="PANTHER" id="PTHR31394:SF1">
    <property type="entry name" value="TRANSMEMBRANE PROTEIN 199"/>
    <property type="match status" value="1"/>
</dbReference>
<evidence type="ECO:0000256" key="6">
    <source>
        <dbReference type="SAM" id="Coils"/>
    </source>
</evidence>
<keyword evidence="3" id="KW-0256">Endoplasmic reticulum</keyword>
<evidence type="ECO:0000313" key="8">
    <source>
        <dbReference type="Proteomes" id="UP000887561"/>
    </source>
</evidence>
<evidence type="ECO:0000256" key="5">
    <source>
        <dbReference type="ARBA" id="ARBA00023136"/>
    </source>
</evidence>
<comment type="subcellular location">
    <subcellularLocation>
        <location evidence="1">Endoplasmic reticulum membrane</location>
        <topology evidence="1">Multi-pass membrane protein</topology>
    </subcellularLocation>
</comment>
<evidence type="ECO:0000256" key="2">
    <source>
        <dbReference type="ARBA" id="ARBA00022692"/>
    </source>
</evidence>
<dbReference type="InterPro" id="IPR021013">
    <property type="entry name" value="ATPase_Vma12"/>
</dbReference>
<keyword evidence="2 7" id="KW-0812">Transmembrane</keyword>
<evidence type="ECO:0000256" key="3">
    <source>
        <dbReference type="ARBA" id="ARBA00022824"/>
    </source>
</evidence>
<dbReference type="Proteomes" id="UP000887561">
    <property type="component" value="Unplaced"/>
</dbReference>
<evidence type="ECO:0000256" key="4">
    <source>
        <dbReference type="ARBA" id="ARBA00022989"/>
    </source>
</evidence>
<organism evidence="8 9">
    <name type="scientific">Meloidogyne javanica</name>
    <name type="common">Root-knot nematode worm</name>
    <dbReference type="NCBI Taxonomy" id="6303"/>
    <lineage>
        <taxon>Eukaryota</taxon>
        <taxon>Metazoa</taxon>
        <taxon>Ecdysozoa</taxon>
        <taxon>Nematoda</taxon>
        <taxon>Chromadorea</taxon>
        <taxon>Rhabditida</taxon>
        <taxon>Tylenchina</taxon>
        <taxon>Tylenchomorpha</taxon>
        <taxon>Tylenchoidea</taxon>
        <taxon>Meloidogynidae</taxon>
        <taxon>Meloidogyninae</taxon>
        <taxon>Meloidogyne</taxon>
        <taxon>Meloidogyne incognita group</taxon>
    </lineage>
</organism>
<proteinExistence type="predicted"/>
<dbReference type="WBParaSite" id="scaffold33885_cov180.g21028">
    <property type="protein sequence ID" value="scaffold33885_cov180.g21028"/>
    <property type="gene ID" value="scaffold33885_cov180.g21028"/>
</dbReference>
<keyword evidence="8" id="KW-1185">Reference proteome</keyword>
<dbReference type="PANTHER" id="PTHR31394">
    <property type="entry name" value="TRANSMEMBRANE PROTEIN 199"/>
    <property type="match status" value="1"/>
</dbReference>
<keyword evidence="5 7" id="KW-0472">Membrane</keyword>
<protein>
    <submittedName>
        <fullName evidence="9">Uncharacterized protein</fullName>
    </submittedName>
</protein>
<keyword evidence="4 7" id="KW-1133">Transmembrane helix</keyword>
<feature type="transmembrane region" description="Helical" evidence="7">
    <location>
        <begin position="177"/>
        <end position="195"/>
    </location>
</feature>
<keyword evidence="6" id="KW-0175">Coiled coil</keyword>
<evidence type="ECO:0000256" key="1">
    <source>
        <dbReference type="ARBA" id="ARBA00004477"/>
    </source>
</evidence>
<evidence type="ECO:0000313" key="9">
    <source>
        <dbReference type="WBParaSite" id="scaffold33885_cov180.g21028"/>
    </source>
</evidence>
<reference evidence="9" key="1">
    <citation type="submission" date="2022-11" db="UniProtKB">
        <authorList>
            <consortium name="WormBaseParasite"/>
        </authorList>
    </citation>
    <scope>IDENTIFICATION</scope>
</reference>